<organism evidence="1 2">
    <name type="scientific">Stenotrophomonas mori</name>
    <dbReference type="NCBI Taxonomy" id="2871096"/>
    <lineage>
        <taxon>Bacteria</taxon>
        <taxon>Pseudomonadati</taxon>
        <taxon>Pseudomonadota</taxon>
        <taxon>Gammaproteobacteria</taxon>
        <taxon>Lysobacterales</taxon>
        <taxon>Lysobacteraceae</taxon>
        <taxon>Stenotrophomonas</taxon>
    </lineage>
</organism>
<dbReference type="Proteomes" id="UP001431235">
    <property type="component" value="Unassembled WGS sequence"/>
</dbReference>
<reference evidence="1 2" key="1">
    <citation type="submission" date="2021-08" db="EMBL/GenBank/DDBJ databases">
        <title>Novel members of of the genus Stenotrophomonas from differernt environment.</title>
        <authorList>
            <person name="Deng Y."/>
        </authorList>
    </citation>
    <scope>NUCLEOTIDE SEQUENCE [LARGE SCALE GENOMIC DNA]</scope>
    <source>
        <strain evidence="1 2">CPCC 101365</strain>
    </source>
</reference>
<keyword evidence="2" id="KW-1185">Reference proteome</keyword>
<evidence type="ECO:0000313" key="1">
    <source>
        <dbReference type="EMBL" id="MCL7713112.1"/>
    </source>
</evidence>
<gene>
    <name evidence="1" type="ORF">K5L01_00365</name>
</gene>
<protein>
    <submittedName>
        <fullName evidence="1">Uncharacterized protein</fullName>
    </submittedName>
</protein>
<evidence type="ECO:0000313" key="2">
    <source>
        <dbReference type="Proteomes" id="UP001431235"/>
    </source>
</evidence>
<sequence length="205" mass="22618">MSRPRPSLHRERVLIAQEAARLVRESGIDDLDQALRRAAARLGVRDDARWPRVAQVEDILREQQRLFDSASQPAALHRHRDAALQAMQFLADFEPRLTGAVLAGTADAGTAVVLHLHCDDSAAVQRLLDEHGIPAVARTWHLQLAGQTARAPFPGWSFIADEVPFELVVLPEAALRQPPVAREDGKPLPRATLAQMRRRLAGPGE</sequence>
<name>A0ABT0SCU4_9GAMM</name>
<dbReference type="RefSeq" id="WP_250060895.1">
    <property type="nucleotide sequence ID" value="NZ_JAIKTS010000001.1"/>
</dbReference>
<dbReference type="EMBL" id="JAIKTS010000001">
    <property type="protein sequence ID" value="MCL7713112.1"/>
    <property type="molecule type" value="Genomic_DNA"/>
</dbReference>
<proteinExistence type="predicted"/>
<accession>A0ABT0SCU4</accession>
<comment type="caution">
    <text evidence="1">The sequence shown here is derived from an EMBL/GenBank/DDBJ whole genome shotgun (WGS) entry which is preliminary data.</text>
</comment>